<name>A0A369MMW6_EGGLN</name>
<dbReference type="Pfam" id="PF13930">
    <property type="entry name" value="Endonuclea_NS_2"/>
    <property type="match status" value="1"/>
</dbReference>
<evidence type="ECO:0000313" key="3">
    <source>
        <dbReference type="Proteomes" id="UP000253970"/>
    </source>
</evidence>
<dbReference type="InterPro" id="IPR044929">
    <property type="entry name" value="DNA/RNA_non-sp_Endonuclease_sf"/>
</dbReference>
<evidence type="ECO:0000259" key="1">
    <source>
        <dbReference type="Pfam" id="PF13930"/>
    </source>
</evidence>
<sequence>MARNLAKLLLVGVLLASGVLLPGCAGETQAPLEPPRQAVSLDALPEFSGDPFVEVNGNVPSFSEAERDLAALEAYAPLDGLGRCGTAFALIGPETMPTEERGSIGSVKPSGWHLVKYDIVDGAYLYNRCHLIAYRLAGENANERNLVTGTRFMNVRGMVPFEDRVASYVDRTGNHVLYRATPVFEGDDLVARGVHIEAESVEDGGAGVSFNVFAYNAQPGVEIDYATGESRLDGSLESQGAFDASQYAYVLNVKTKRFHKPDCPSVEDMKAANREGFDGSREEAEARGYVPCGRCNP</sequence>
<dbReference type="EMBL" id="PPTU01000004">
    <property type="protein sequence ID" value="RDB72287.1"/>
    <property type="molecule type" value="Genomic_DNA"/>
</dbReference>
<dbReference type="InterPro" id="IPR035451">
    <property type="entry name" value="Ada-like_dom_sf"/>
</dbReference>
<dbReference type="Proteomes" id="UP000253970">
    <property type="component" value="Unassembled WGS sequence"/>
</dbReference>
<protein>
    <recommendedName>
        <fullName evidence="1">Type VII secretion system protein EssD-like domain-containing protein</fullName>
    </recommendedName>
</protein>
<dbReference type="Gene3D" id="3.40.10.10">
    <property type="entry name" value="DNA Methylphosphotriester Repair Domain"/>
    <property type="match status" value="1"/>
</dbReference>
<dbReference type="AlphaFoldDB" id="A0A369MMW6"/>
<dbReference type="RefSeq" id="WP_114533202.1">
    <property type="nucleotide sequence ID" value="NZ_CP089333.1"/>
</dbReference>
<organism evidence="2 3">
    <name type="scientific">Eggerthella lenta</name>
    <name type="common">Eubacterium lentum</name>
    <dbReference type="NCBI Taxonomy" id="84112"/>
    <lineage>
        <taxon>Bacteria</taxon>
        <taxon>Bacillati</taxon>
        <taxon>Actinomycetota</taxon>
        <taxon>Coriobacteriia</taxon>
        <taxon>Eggerthellales</taxon>
        <taxon>Eggerthellaceae</taxon>
        <taxon>Eggerthella</taxon>
    </lineage>
</organism>
<dbReference type="SUPFAM" id="SSF57884">
    <property type="entry name" value="Ada DNA repair protein, N-terminal domain (N-Ada 10)"/>
    <property type="match status" value="1"/>
</dbReference>
<comment type="caution">
    <text evidence="2">The sequence shown here is derived from an EMBL/GenBank/DDBJ whole genome shotgun (WGS) entry which is preliminary data.</text>
</comment>
<reference evidence="2 3" key="1">
    <citation type="journal article" date="2018" name="Elife">
        <title>Discovery and characterization of a prevalent human gut bacterial enzyme sufficient for the inactivation of a family of plant toxins.</title>
        <authorList>
            <person name="Koppel N."/>
            <person name="Bisanz J.E."/>
            <person name="Pandelia M.E."/>
            <person name="Turnbaugh P.J."/>
            <person name="Balskus E.P."/>
        </authorList>
    </citation>
    <scope>NUCLEOTIDE SEQUENCE [LARGE SCALE GENOMIC DNA]</scope>
    <source>
        <strain evidence="2 3">W1 BHI 6</strain>
    </source>
</reference>
<accession>A0A369MMW6</accession>
<gene>
    <name evidence="2" type="ORF">C1875_04385</name>
</gene>
<dbReference type="InterPro" id="IPR044927">
    <property type="entry name" value="Endonuclea_NS_2"/>
</dbReference>
<feature type="domain" description="Type VII secretion system protein EssD-like" evidence="1">
    <location>
        <begin position="74"/>
        <end position="200"/>
    </location>
</feature>
<proteinExistence type="predicted"/>
<dbReference type="Gene3D" id="3.40.570.10">
    <property type="entry name" value="Extracellular Endonuclease, subunit A"/>
    <property type="match status" value="1"/>
</dbReference>
<evidence type="ECO:0000313" key="2">
    <source>
        <dbReference type="EMBL" id="RDB72287.1"/>
    </source>
</evidence>